<protein>
    <submittedName>
        <fullName evidence="1">Uncharacterized protein</fullName>
    </submittedName>
</protein>
<reference evidence="1 2" key="1">
    <citation type="submission" date="2024-02" db="EMBL/GenBank/DDBJ databases">
        <authorList>
            <person name="Daric V."/>
            <person name="Darras S."/>
        </authorList>
    </citation>
    <scope>NUCLEOTIDE SEQUENCE [LARGE SCALE GENOMIC DNA]</scope>
</reference>
<proteinExistence type="predicted"/>
<organism evidence="1 2">
    <name type="scientific">Clavelina lepadiformis</name>
    <name type="common">Light-bulb sea squirt</name>
    <name type="synonym">Ascidia lepadiformis</name>
    <dbReference type="NCBI Taxonomy" id="159417"/>
    <lineage>
        <taxon>Eukaryota</taxon>
        <taxon>Metazoa</taxon>
        <taxon>Chordata</taxon>
        <taxon>Tunicata</taxon>
        <taxon>Ascidiacea</taxon>
        <taxon>Aplousobranchia</taxon>
        <taxon>Clavelinidae</taxon>
        <taxon>Clavelina</taxon>
    </lineage>
</organism>
<dbReference type="EMBL" id="CAWYQH010000024">
    <property type="protein sequence ID" value="CAK8676255.1"/>
    <property type="molecule type" value="Genomic_DNA"/>
</dbReference>
<gene>
    <name evidence="1" type="ORF">CVLEPA_LOCUS5719</name>
</gene>
<sequence>MSCACTILPFSLVAAFNFVTVLLRCMLSSLFLCLYRFHFSRLIACSLFPRMKLCCQNHFSMSMVPDSSANVQIDEITSATAMIPDSPDSPDQQSSPASYVPIVRPGEQGALAPMPQSADLADIQATVLQPVHRQFRPFRTNVTMPTIAVPAPPTTSAEDLTYYFGSSSWMNCSSWFLIFIYGAKSLPW</sequence>
<name>A0ABP0F990_CLALP</name>
<evidence type="ECO:0000313" key="1">
    <source>
        <dbReference type="EMBL" id="CAK8676255.1"/>
    </source>
</evidence>
<comment type="caution">
    <text evidence="1">The sequence shown here is derived from an EMBL/GenBank/DDBJ whole genome shotgun (WGS) entry which is preliminary data.</text>
</comment>
<evidence type="ECO:0000313" key="2">
    <source>
        <dbReference type="Proteomes" id="UP001642483"/>
    </source>
</evidence>
<accession>A0ABP0F990</accession>
<dbReference type="Proteomes" id="UP001642483">
    <property type="component" value="Unassembled WGS sequence"/>
</dbReference>
<keyword evidence="2" id="KW-1185">Reference proteome</keyword>